<evidence type="ECO:0008006" key="2">
    <source>
        <dbReference type="Google" id="ProtNLM"/>
    </source>
</evidence>
<reference evidence="1" key="1">
    <citation type="journal article" date="2015" name="Nature">
        <title>Complex archaea that bridge the gap between prokaryotes and eukaryotes.</title>
        <authorList>
            <person name="Spang A."/>
            <person name="Saw J.H."/>
            <person name="Jorgensen S.L."/>
            <person name="Zaremba-Niedzwiedzka K."/>
            <person name="Martijn J."/>
            <person name="Lind A.E."/>
            <person name="van Eijk R."/>
            <person name="Schleper C."/>
            <person name="Guy L."/>
            <person name="Ettema T.J."/>
        </authorList>
    </citation>
    <scope>NUCLEOTIDE SEQUENCE</scope>
</reference>
<proteinExistence type="predicted"/>
<gene>
    <name evidence="1" type="ORF">LCGC14_3136670</name>
</gene>
<sequence length="105" mass="12311">MCYFIAEIISEIKTPSELKKYILIFDDPVDSADFIYFHSIIAFIENMELVLKKILNTKILKFGQIMVMTHNSLLHDRLSKSFQFRRSITRIENISIFSQSAIFLS</sequence>
<accession>A0A0F8VY31</accession>
<dbReference type="EMBL" id="LAZR01068631">
    <property type="protein sequence ID" value="KKK49278.1"/>
    <property type="molecule type" value="Genomic_DNA"/>
</dbReference>
<comment type="caution">
    <text evidence="1">The sequence shown here is derived from an EMBL/GenBank/DDBJ whole genome shotgun (WGS) entry which is preliminary data.</text>
</comment>
<protein>
    <recommendedName>
        <fullName evidence="2">Protein CR006 P-loop domain-containing protein</fullName>
    </recommendedName>
</protein>
<evidence type="ECO:0000313" key="1">
    <source>
        <dbReference type="EMBL" id="KKK49278.1"/>
    </source>
</evidence>
<name>A0A0F8VY31_9ZZZZ</name>
<organism evidence="1">
    <name type="scientific">marine sediment metagenome</name>
    <dbReference type="NCBI Taxonomy" id="412755"/>
    <lineage>
        <taxon>unclassified sequences</taxon>
        <taxon>metagenomes</taxon>
        <taxon>ecological metagenomes</taxon>
    </lineage>
</organism>
<dbReference type="AlphaFoldDB" id="A0A0F8VY31"/>